<sequence>MSKKSLKRMPPSWPSEVEYLIDNTYEPSSLEPQPYTVPLSNDHPIHPFTSSPLLPVASDPHMPSSLVKIKSLENVKSLNEQTNHPAYPGYGLFATKDLKEQTLILKYTGVVTSTKNESIEQRNGKGSDYELRFNEHYCIDGLKKGSEARFINDYRGVLTKPNAIFHEYIDLHSGRVKMGVWVRRGVVKIRKGEEIMVSYGKSFWRERGILND</sequence>
<gene>
    <name evidence="2" type="ORF">AMORRO_LOCUS11306</name>
</gene>
<evidence type="ECO:0000259" key="1">
    <source>
        <dbReference type="PROSITE" id="PS50280"/>
    </source>
</evidence>
<dbReference type="InterPro" id="IPR001214">
    <property type="entry name" value="SET_dom"/>
</dbReference>
<accession>A0A9N9EL57</accession>
<protein>
    <submittedName>
        <fullName evidence="2">6870_t:CDS:1</fullName>
    </submittedName>
</protein>
<keyword evidence="3" id="KW-1185">Reference proteome</keyword>
<dbReference type="Pfam" id="PF00856">
    <property type="entry name" value="SET"/>
    <property type="match status" value="1"/>
</dbReference>
<reference evidence="2" key="1">
    <citation type="submission" date="2021-06" db="EMBL/GenBank/DDBJ databases">
        <authorList>
            <person name="Kallberg Y."/>
            <person name="Tangrot J."/>
            <person name="Rosling A."/>
        </authorList>
    </citation>
    <scope>NUCLEOTIDE SEQUENCE</scope>
    <source>
        <strain evidence="2">CL551</strain>
    </source>
</reference>
<evidence type="ECO:0000313" key="3">
    <source>
        <dbReference type="Proteomes" id="UP000789342"/>
    </source>
</evidence>
<dbReference type="SMART" id="SM00317">
    <property type="entry name" value="SET"/>
    <property type="match status" value="1"/>
</dbReference>
<dbReference type="SUPFAM" id="SSF82199">
    <property type="entry name" value="SET domain"/>
    <property type="match status" value="1"/>
</dbReference>
<dbReference type="Proteomes" id="UP000789342">
    <property type="component" value="Unassembled WGS sequence"/>
</dbReference>
<dbReference type="Gene3D" id="2.170.270.10">
    <property type="entry name" value="SET domain"/>
    <property type="match status" value="1"/>
</dbReference>
<dbReference type="AlphaFoldDB" id="A0A9N9EL57"/>
<proteinExistence type="predicted"/>
<comment type="caution">
    <text evidence="2">The sequence shown here is derived from an EMBL/GenBank/DDBJ whole genome shotgun (WGS) entry which is preliminary data.</text>
</comment>
<dbReference type="OrthoDB" id="2017893at2759"/>
<feature type="domain" description="SET" evidence="1">
    <location>
        <begin position="70"/>
        <end position="200"/>
    </location>
</feature>
<dbReference type="PROSITE" id="PS50280">
    <property type="entry name" value="SET"/>
    <property type="match status" value="1"/>
</dbReference>
<organism evidence="2 3">
    <name type="scientific">Acaulospora morrowiae</name>
    <dbReference type="NCBI Taxonomy" id="94023"/>
    <lineage>
        <taxon>Eukaryota</taxon>
        <taxon>Fungi</taxon>
        <taxon>Fungi incertae sedis</taxon>
        <taxon>Mucoromycota</taxon>
        <taxon>Glomeromycotina</taxon>
        <taxon>Glomeromycetes</taxon>
        <taxon>Diversisporales</taxon>
        <taxon>Acaulosporaceae</taxon>
        <taxon>Acaulospora</taxon>
    </lineage>
</organism>
<name>A0A9N9EL57_9GLOM</name>
<evidence type="ECO:0000313" key="2">
    <source>
        <dbReference type="EMBL" id="CAG8682331.1"/>
    </source>
</evidence>
<dbReference type="InterPro" id="IPR046341">
    <property type="entry name" value="SET_dom_sf"/>
</dbReference>
<dbReference type="EMBL" id="CAJVPV010014096">
    <property type="protein sequence ID" value="CAG8682331.1"/>
    <property type="molecule type" value="Genomic_DNA"/>
</dbReference>